<dbReference type="PANTHER" id="PTHR10285">
    <property type="entry name" value="URIDINE KINASE"/>
    <property type="match status" value="1"/>
</dbReference>
<keyword evidence="2" id="KW-1185">Reference proteome</keyword>
<sequence length="229" mass="24567">MIAPQPDSPLQPALPESIQATLEELVERARGLLISGEMGPGQRRILGIVGAPGAGKSTLCTALVTSLGDQAVLVGMDGFHLANAELERLGRRDRKGAPDTFDAGGYAALLARLRSRKDQLVYAPTFDRQLEESIGSAIAIPAGPPLIITEGNYLLLRDGDWAQVRPQLDETWFLDLPERVRLDRLTARHVAFGKAPAEAEGWVAAVDGPNADIINATRAHADLIVQLVD</sequence>
<dbReference type="Gene3D" id="3.40.50.300">
    <property type="entry name" value="P-loop containing nucleotide triphosphate hydrolases"/>
    <property type="match status" value="3"/>
</dbReference>
<organism evidence="1 2">
    <name type="scientific">Deinococcus arenicola</name>
    <dbReference type="NCBI Taxonomy" id="2994950"/>
    <lineage>
        <taxon>Bacteria</taxon>
        <taxon>Thermotogati</taxon>
        <taxon>Deinococcota</taxon>
        <taxon>Deinococci</taxon>
        <taxon>Deinococcales</taxon>
        <taxon>Deinococcaceae</taxon>
        <taxon>Deinococcus</taxon>
    </lineage>
</organism>
<protein>
    <submittedName>
        <fullName evidence="1">Nucleoside/nucleotide kinase family protein</fullName>
    </submittedName>
</protein>
<accession>A0ABU4DRD2</accession>
<evidence type="ECO:0000313" key="2">
    <source>
        <dbReference type="Proteomes" id="UP001276150"/>
    </source>
</evidence>
<dbReference type="EMBL" id="JAPMIV010000017">
    <property type="protein sequence ID" value="MDV6374993.1"/>
    <property type="molecule type" value="Genomic_DNA"/>
</dbReference>
<gene>
    <name evidence="1" type="ORF">ORD21_10390</name>
</gene>
<dbReference type="InterPro" id="IPR027417">
    <property type="entry name" value="P-loop_NTPase"/>
</dbReference>
<name>A0ABU4DRD2_9DEIO</name>
<dbReference type="RefSeq" id="WP_317640319.1">
    <property type="nucleotide sequence ID" value="NZ_JAPMIV010000017.1"/>
</dbReference>
<comment type="caution">
    <text evidence="1">The sequence shown here is derived from an EMBL/GenBank/DDBJ whole genome shotgun (WGS) entry which is preliminary data.</text>
</comment>
<keyword evidence="1" id="KW-0808">Transferase</keyword>
<dbReference type="NCBIfam" id="NF006743">
    <property type="entry name" value="PRK09270.1-2"/>
    <property type="match status" value="1"/>
</dbReference>
<keyword evidence="1" id="KW-0418">Kinase</keyword>
<dbReference type="SUPFAM" id="SSF52540">
    <property type="entry name" value="P-loop containing nucleoside triphosphate hydrolases"/>
    <property type="match status" value="1"/>
</dbReference>
<evidence type="ECO:0000313" key="1">
    <source>
        <dbReference type="EMBL" id="MDV6374993.1"/>
    </source>
</evidence>
<dbReference type="Proteomes" id="UP001276150">
    <property type="component" value="Unassembled WGS sequence"/>
</dbReference>
<reference evidence="1 2" key="1">
    <citation type="submission" date="2022-11" db="EMBL/GenBank/DDBJ databases">
        <title>Deinococcus ZS9-10, Low Temperature and Draught-tolerating, UV-resistant Bacteria from Continental Antarctica.</title>
        <authorList>
            <person name="Cheng L."/>
        </authorList>
    </citation>
    <scope>NUCLEOTIDE SEQUENCE [LARGE SCALE GENOMIC DNA]</scope>
    <source>
        <strain evidence="1 2">ZS9-10</strain>
    </source>
</reference>
<proteinExistence type="predicted"/>
<dbReference type="GO" id="GO:0016301">
    <property type="term" value="F:kinase activity"/>
    <property type="evidence" value="ECO:0007669"/>
    <property type="project" value="UniProtKB-KW"/>
</dbReference>